<dbReference type="RefSeq" id="WP_041957960.1">
    <property type="nucleotide sequence ID" value="NZ_JANUDC010000001.1"/>
</dbReference>
<evidence type="ECO:0000313" key="2">
    <source>
        <dbReference type="Proteomes" id="UP000030377"/>
    </source>
</evidence>
<organism evidence="1 2">
    <name type="scientific">Bradyrhizobium japonicum</name>
    <dbReference type="NCBI Taxonomy" id="375"/>
    <lineage>
        <taxon>Bacteria</taxon>
        <taxon>Pseudomonadati</taxon>
        <taxon>Pseudomonadota</taxon>
        <taxon>Alphaproteobacteria</taxon>
        <taxon>Hyphomicrobiales</taxon>
        <taxon>Nitrobacteraceae</taxon>
        <taxon>Bradyrhizobium</taxon>
    </lineage>
</organism>
<dbReference type="EMBL" id="JRPN01000020">
    <property type="protein sequence ID" value="KGT76826.1"/>
    <property type="molecule type" value="Genomic_DNA"/>
</dbReference>
<proteinExistence type="predicted"/>
<name>A0A0A3XUG6_BRAJP</name>
<sequence length="151" mass="17440">MSGQLSFRKLNDGWNAQPNAPWPRVAVFGHDVLLRFLLNPFRFTSFAEEDEGILRFQNCIRYRLGATNDEGWYRGQCRYSRLAPEWGEFYEIAGPDPDAMDPADWKIAGGASTALRHFLFYFRDETFECIADSWIFEPAPDNALIHRLRAG</sequence>
<protein>
    <submittedName>
        <fullName evidence="1">Uncharacterized protein</fullName>
    </submittedName>
</protein>
<gene>
    <name evidence="1" type="ORF">MA20_29245</name>
</gene>
<comment type="caution">
    <text evidence="1">The sequence shown here is derived from an EMBL/GenBank/DDBJ whole genome shotgun (WGS) entry which is preliminary data.</text>
</comment>
<dbReference type="Proteomes" id="UP000030377">
    <property type="component" value="Unassembled WGS sequence"/>
</dbReference>
<accession>A0A0A3XUG6</accession>
<evidence type="ECO:0000313" key="1">
    <source>
        <dbReference type="EMBL" id="KGT76826.1"/>
    </source>
</evidence>
<dbReference type="AlphaFoldDB" id="A0A0A3XUG6"/>
<reference evidence="1 2" key="1">
    <citation type="submission" date="2014-09" db="EMBL/GenBank/DDBJ databases">
        <title>Draft genome of Bradyrhizobium japonicum Is-34.</title>
        <authorList>
            <person name="Tsurumaru H."/>
            <person name="Yamakawa T."/>
            <person name="Hashimoto S."/>
            <person name="Okizaki K."/>
            <person name="Kanesaki Y."/>
            <person name="Yoshikawa H."/>
            <person name="Yajima S."/>
        </authorList>
    </citation>
    <scope>NUCLEOTIDE SEQUENCE [LARGE SCALE GENOMIC DNA]</scope>
    <source>
        <strain evidence="1 2">Is-34</strain>
    </source>
</reference>